<evidence type="ECO:0000313" key="1">
    <source>
        <dbReference type="EMBL" id="TDK68195.1"/>
    </source>
</evidence>
<accession>A0A4R5W7E6</accession>
<proteinExistence type="predicted"/>
<reference evidence="1 2" key="1">
    <citation type="submission" date="2019-03" db="EMBL/GenBank/DDBJ databases">
        <title>Sapientia aquatica gen. nov., sp. nov., isolated from a crater lake.</title>
        <authorList>
            <person name="Felfoldi T."/>
            <person name="Szabo A."/>
            <person name="Toth E."/>
            <person name="Schumann P."/>
            <person name="Keki Z."/>
            <person name="Marialigeti K."/>
            <person name="Mathe I."/>
        </authorList>
    </citation>
    <scope>NUCLEOTIDE SEQUENCE [LARGE SCALE GENOMIC DNA]</scope>
    <source>
        <strain evidence="1 2">SA-152</strain>
    </source>
</reference>
<keyword evidence="2" id="KW-1185">Reference proteome</keyword>
<dbReference type="OrthoDB" id="8743046at2"/>
<gene>
    <name evidence="1" type="ORF">E2I14_01210</name>
</gene>
<organism evidence="1 2">
    <name type="scientific">Sapientia aquatica</name>
    <dbReference type="NCBI Taxonomy" id="1549640"/>
    <lineage>
        <taxon>Bacteria</taxon>
        <taxon>Pseudomonadati</taxon>
        <taxon>Pseudomonadota</taxon>
        <taxon>Betaproteobacteria</taxon>
        <taxon>Burkholderiales</taxon>
        <taxon>Oxalobacteraceae</taxon>
        <taxon>Sapientia</taxon>
    </lineage>
</organism>
<dbReference type="InterPro" id="IPR019621">
    <property type="entry name" value="DUF2491"/>
</dbReference>
<evidence type="ECO:0000313" key="2">
    <source>
        <dbReference type="Proteomes" id="UP000294829"/>
    </source>
</evidence>
<dbReference type="EMBL" id="SMYL01000001">
    <property type="protein sequence ID" value="TDK68195.1"/>
    <property type="molecule type" value="Genomic_DNA"/>
</dbReference>
<protein>
    <submittedName>
        <fullName evidence="1">DUF2491 family protein</fullName>
    </submittedName>
</protein>
<sequence length="265" mass="29934">MSWKDAINYGKAMLAQQGIAPNTDHSADENLPLGARIGGLISLQQTPFIRANSNGAIVDIPDQLTNQICSIGRVRFDADGQLLRYYFWRGDEDDEAEVYVQLYQDQVGTISEVMYCARLTRFIPQSSEQQAAYMGSNGAGLGEPSYTIYKHQLSELGYSADELDNIFGDEDQLIYQRDVGNEAQQFIAPFRGTEIRIDDSNGEQGLRQQIFYMPYVRTLRDQQTKEYLFISTDIVESKNGDPSKRAIHVNFMLGLALDLERMTVQ</sequence>
<dbReference type="Pfam" id="PF10679">
    <property type="entry name" value="DUF2491"/>
    <property type="match status" value="1"/>
</dbReference>
<name>A0A4R5W7E6_9BURK</name>
<comment type="caution">
    <text evidence="1">The sequence shown here is derived from an EMBL/GenBank/DDBJ whole genome shotgun (WGS) entry which is preliminary data.</text>
</comment>
<dbReference type="Proteomes" id="UP000294829">
    <property type="component" value="Unassembled WGS sequence"/>
</dbReference>
<dbReference type="AlphaFoldDB" id="A0A4R5W7E6"/>
<dbReference type="RefSeq" id="WP_133324623.1">
    <property type="nucleotide sequence ID" value="NZ_SMYL01000001.1"/>
</dbReference>